<comment type="similarity">
    <text evidence="1 6">Belongs to the histone-like Alba family.</text>
</comment>
<dbReference type="GO" id="GO:0030261">
    <property type="term" value="P:chromosome condensation"/>
    <property type="evidence" value="ECO:0007669"/>
    <property type="project" value="UniProtKB-KW"/>
</dbReference>
<evidence type="ECO:0000256" key="2">
    <source>
        <dbReference type="ARBA" id="ARBA00022454"/>
    </source>
</evidence>
<gene>
    <name evidence="6" type="primary">albA</name>
    <name evidence="8" type="ORF">B7O98_07050</name>
</gene>
<accession>A0A2R7Y4C5</accession>
<keyword evidence="4 6" id="KW-0226">DNA condensation</keyword>
<evidence type="ECO:0000256" key="5">
    <source>
        <dbReference type="ARBA" id="ARBA00023125"/>
    </source>
</evidence>
<proteinExistence type="inferred from homology"/>
<evidence type="ECO:0000313" key="8">
    <source>
        <dbReference type="EMBL" id="PUA32405.1"/>
    </source>
</evidence>
<feature type="domain" description="DNA/RNA-binding protein Alba-like" evidence="7">
    <location>
        <begin position="9"/>
        <end position="68"/>
    </location>
</feature>
<protein>
    <recommendedName>
        <fullName evidence="6">DNA/RNA-binding protein Alba</fullName>
    </recommendedName>
</protein>
<comment type="function">
    <text evidence="6">Binds double-stranded DNA tightly but without sequence specificity. Involved in DNA compaction.</text>
</comment>
<evidence type="ECO:0000256" key="3">
    <source>
        <dbReference type="ARBA" id="ARBA00022490"/>
    </source>
</evidence>
<reference evidence="8 9" key="1">
    <citation type="journal article" date="2018" name="Syst. Appl. Microbiol.">
        <title>A new symbiotic nanoarchaeote (Candidatus Nanoclepta minutus) and its host (Zestosphaera tikiterensis gen. nov., sp. nov.) from a New Zealand hot spring.</title>
        <authorList>
            <person name="St John E."/>
            <person name="Liu Y."/>
            <person name="Podar M."/>
            <person name="Stott M.B."/>
            <person name="Meneghin J."/>
            <person name="Chen Z."/>
            <person name="Lagutin K."/>
            <person name="Mitchell K."/>
            <person name="Reysenbach A.L."/>
        </authorList>
    </citation>
    <scope>NUCLEOTIDE SEQUENCE [LARGE SCALE GENOMIC DNA]</scope>
    <source>
        <strain evidence="8">NZ3</strain>
    </source>
</reference>
<dbReference type="GO" id="GO:0003690">
    <property type="term" value="F:double-stranded DNA binding"/>
    <property type="evidence" value="ECO:0007669"/>
    <property type="project" value="UniProtKB-UniRule"/>
</dbReference>
<name>A0A2R7Y4C5_9CREN</name>
<dbReference type="InterPro" id="IPR013795">
    <property type="entry name" value="DNA/RNA-bd_Alba"/>
</dbReference>
<evidence type="ECO:0000256" key="6">
    <source>
        <dbReference type="HAMAP-Rule" id="MF_01122"/>
    </source>
</evidence>
<dbReference type="SUPFAM" id="SSF82704">
    <property type="entry name" value="AlbA-like"/>
    <property type="match status" value="1"/>
</dbReference>
<keyword evidence="5 6" id="KW-0238">DNA-binding</keyword>
<dbReference type="Pfam" id="PF01918">
    <property type="entry name" value="Alba"/>
    <property type="match status" value="1"/>
</dbReference>
<evidence type="ECO:0000313" key="9">
    <source>
        <dbReference type="Proteomes" id="UP000244093"/>
    </source>
</evidence>
<sequence length="88" mass="9868">MLSEQRRVTVGNKPLSNYIALVSTFLSQGVKEVVIRGKGENISKAVDLYNILHRRLGDYLKLTNVSIGTERVGGRAVSYIEITLQRTY</sequence>
<dbReference type="Gene3D" id="3.30.110.20">
    <property type="entry name" value="Alba-like domain"/>
    <property type="match status" value="1"/>
</dbReference>
<dbReference type="GO" id="GO:0005737">
    <property type="term" value="C:cytoplasm"/>
    <property type="evidence" value="ECO:0007669"/>
    <property type="project" value="UniProtKB-SubCell"/>
</dbReference>
<keyword evidence="2 6" id="KW-0158">Chromosome</keyword>
<comment type="caution">
    <text evidence="6">Lacks conserved residue(s) required for the propagation of feature annotation.</text>
</comment>
<dbReference type="HAMAP" id="MF_01122">
    <property type="entry name" value="AlbA"/>
    <property type="match status" value="1"/>
</dbReference>
<dbReference type="Proteomes" id="UP000244093">
    <property type="component" value="Unassembled WGS sequence"/>
</dbReference>
<evidence type="ECO:0000256" key="1">
    <source>
        <dbReference type="ARBA" id="ARBA00008018"/>
    </source>
</evidence>
<dbReference type="GO" id="GO:0005694">
    <property type="term" value="C:chromosome"/>
    <property type="evidence" value="ECO:0007669"/>
    <property type="project" value="UniProtKB-SubCell"/>
</dbReference>
<evidence type="ECO:0000259" key="7">
    <source>
        <dbReference type="Pfam" id="PF01918"/>
    </source>
</evidence>
<dbReference type="GO" id="GO:0003723">
    <property type="term" value="F:RNA binding"/>
    <property type="evidence" value="ECO:0007669"/>
    <property type="project" value="InterPro"/>
</dbReference>
<dbReference type="PIRSF" id="PIRSF028732">
    <property type="entry name" value="Alba"/>
    <property type="match status" value="1"/>
</dbReference>
<comment type="subcellular location">
    <subcellularLocation>
        <location evidence="6">Cytoplasm</location>
    </subcellularLocation>
    <subcellularLocation>
        <location evidence="6">Chromosome</location>
    </subcellularLocation>
</comment>
<dbReference type="AlphaFoldDB" id="A0A2R7Y4C5"/>
<dbReference type="EMBL" id="NBVN01000004">
    <property type="protein sequence ID" value="PUA32405.1"/>
    <property type="molecule type" value="Genomic_DNA"/>
</dbReference>
<dbReference type="InterPro" id="IPR036882">
    <property type="entry name" value="Alba-like_dom_sf"/>
</dbReference>
<comment type="caution">
    <text evidence="8">The sequence shown here is derived from an EMBL/GenBank/DDBJ whole genome shotgun (WGS) entry which is preliminary data.</text>
</comment>
<dbReference type="InterPro" id="IPR002775">
    <property type="entry name" value="DNA/RNA-bd_Alba-like"/>
</dbReference>
<keyword evidence="3 6" id="KW-0963">Cytoplasm</keyword>
<organism evidence="8 9">
    <name type="scientific">Zestosphaera tikiterensis</name>
    <dbReference type="NCBI Taxonomy" id="1973259"/>
    <lineage>
        <taxon>Archaea</taxon>
        <taxon>Thermoproteota</taxon>
        <taxon>Thermoprotei</taxon>
        <taxon>Desulfurococcales</taxon>
        <taxon>Desulfurococcaceae</taxon>
        <taxon>Zestosphaera</taxon>
    </lineage>
</organism>
<evidence type="ECO:0000256" key="4">
    <source>
        <dbReference type="ARBA" id="ARBA00023067"/>
    </source>
</evidence>